<dbReference type="InterPro" id="IPR022742">
    <property type="entry name" value="Hydrolase_4"/>
</dbReference>
<gene>
    <name evidence="2" type="ORF">OO016_08120</name>
</gene>
<protein>
    <submittedName>
        <fullName evidence="2">Alpha/beta fold hydrolase</fullName>
    </submittedName>
</protein>
<keyword evidence="2" id="KW-0378">Hydrolase</keyword>
<accession>A0AAE3SNE9</accession>
<dbReference type="PANTHER" id="PTHR12277">
    <property type="entry name" value="ALPHA/BETA HYDROLASE DOMAIN-CONTAINING PROTEIN"/>
    <property type="match status" value="1"/>
</dbReference>
<dbReference type="RefSeq" id="WP_266012286.1">
    <property type="nucleotide sequence ID" value="NZ_JAPFQP010000002.1"/>
</dbReference>
<proteinExistence type="predicted"/>
<dbReference type="EMBL" id="JAPFQP010000002">
    <property type="protein sequence ID" value="MCX2719564.1"/>
    <property type="molecule type" value="Genomic_DNA"/>
</dbReference>
<name>A0AAE3SNE9_9FLAO</name>
<dbReference type="GO" id="GO:0016787">
    <property type="term" value="F:hydrolase activity"/>
    <property type="evidence" value="ECO:0007669"/>
    <property type="project" value="UniProtKB-KW"/>
</dbReference>
<dbReference type="Pfam" id="PF12146">
    <property type="entry name" value="Hydrolase_4"/>
    <property type="match status" value="2"/>
</dbReference>
<reference evidence="2" key="1">
    <citation type="submission" date="2022-11" db="EMBL/GenBank/DDBJ databases">
        <title>The characterization of three novel Bacteroidetes species and genomic analysis of their roles in tidal elemental geochemical cycles.</title>
        <authorList>
            <person name="Ma K.-J."/>
        </authorList>
    </citation>
    <scope>NUCLEOTIDE SEQUENCE</scope>
    <source>
        <strain evidence="2">M415</strain>
    </source>
</reference>
<sequence length="247" mass="28757">MFYFLQERIIFLPTSLPQNYAYSFSEYFEEIFLTADDGARLNALWFKKENPKGLVLYFHGNAGNLDRWGKITIPFVRKGYDVLVMDYRTYGKSTGKLSERALYSDAQLFYDFATEHYKENEIILYGRSLGTGLATQLAANNRPSRLLLETPYFSLLDIGVKRFPWLPVKWFMKYPMRTYEFTQQLNCPVHVFHGTDDKVIPYSAGQRLYDTIPVRDKVFHTIEGGGHNNLDNFPEFLKAQETALSED</sequence>
<feature type="domain" description="Serine aminopeptidase S33" evidence="1">
    <location>
        <begin position="177"/>
        <end position="228"/>
    </location>
</feature>
<feature type="domain" description="Serine aminopeptidase S33" evidence="1">
    <location>
        <begin position="50"/>
        <end position="155"/>
    </location>
</feature>
<organism evidence="2 3">
    <name type="scientific">Lentiprolixibacter aurantiacus</name>
    <dbReference type="NCBI Taxonomy" id="2993939"/>
    <lineage>
        <taxon>Bacteria</taxon>
        <taxon>Pseudomonadati</taxon>
        <taxon>Bacteroidota</taxon>
        <taxon>Flavobacteriia</taxon>
        <taxon>Flavobacteriales</taxon>
        <taxon>Flavobacteriaceae</taxon>
        <taxon>Lentiprolixibacter</taxon>
    </lineage>
</organism>
<evidence type="ECO:0000313" key="3">
    <source>
        <dbReference type="Proteomes" id="UP001207116"/>
    </source>
</evidence>
<keyword evidence="3" id="KW-1185">Reference proteome</keyword>
<comment type="caution">
    <text evidence="2">The sequence shown here is derived from an EMBL/GenBank/DDBJ whole genome shotgun (WGS) entry which is preliminary data.</text>
</comment>
<dbReference type="Proteomes" id="UP001207116">
    <property type="component" value="Unassembled WGS sequence"/>
</dbReference>
<dbReference type="AlphaFoldDB" id="A0AAE3SNE9"/>
<evidence type="ECO:0000259" key="1">
    <source>
        <dbReference type="Pfam" id="PF12146"/>
    </source>
</evidence>
<dbReference type="PANTHER" id="PTHR12277:SF81">
    <property type="entry name" value="PROTEIN ABHD13"/>
    <property type="match status" value="1"/>
</dbReference>
<dbReference type="InterPro" id="IPR029058">
    <property type="entry name" value="AB_hydrolase_fold"/>
</dbReference>
<dbReference type="SUPFAM" id="SSF53474">
    <property type="entry name" value="alpha/beta-Hydrolases"/>
    <property type="match status" value="1"/>
</dbReference>
<evidence type="ECO:0000313" key="2">
    <source>
        <dbReference type="EMBL" id="MCX2719564.1"/>
    </source>
</evidence>
<dbReference type="Gene3D" id="3.40.50.1820">
    <property type="entry name" value="alpha/beta hydrolase"/>
    <property type="match status" value="1"/>
</dbReference>